<dbReference type="EMBL" id="JAPCKK010000016">
    <property type="protein sequence ID" value="MDP4097578.1"/>
    <property type="molecule type" value="Genomic_DNA"/>
</dbReference>
<keyword evidence="9 14" id="KW-0275">Fatty acid biosynthesis</keyword>
<dbReference type="NCBIfam" id="NF004970">
    <property type="entry name" value="PRK06333.1"/>
    <property type="match status" value="1"/>
</dbReference>
<comment type="similarity">
    <text evidence="2 14 15">Belongs to the thiolase-like superfamily. Beta-ketoacyl-ACP synthases family.</text>
</comment>
<dbReference type="PROSITE" id="PS52004">
    <property type="entry name" value="KS3_2"/>
    <property type="match status" value="1"/>
</dbReference>
<protein>
    <recommendedName>
        <fullName evidence="4 14">3-oxoacyl-[acyl-carrier-protein] synthase 2</fullName>
        <ecNumber evidence="3 14">2.3.1.179</ecNumber>
    </recommendedName>
</protein>
<keyword evidence="18" id="KW-1185">Reference proteome</keyword>
<organism evidence="17 18">
    <name type="scientific">Paenibacillus zeirhizosphaerae</name>
    <dbReference type="NCBI Taxonomy" id="2987519"/>
    <lineage>
        <taxon>Bacteria</taxon>
        <taxon>Bacillati</taxon>
        <taxon>Bacillota</taxon>
        <taxon>Bacilli</taxon>
        <taxon>Bacillales</taxon>
        <taxon>Paenibacillaceae</taxon>
        <taxon>Paenibacillus</taxon>
    </lineage>
</organism>
<evidence type="ECO:0000256" key="4">
    <source>
        <dbReference type="ARBA" id="ARBA00014657"/>
    </source>
</evidence>
<evidence type="ECO:0000256" key="9">
    <source>
        <dbReference type="ARBA" id="ARBA00023160"/>
    </source>
</evidence>
<keyword evidence="8" id="KW-0443">Lipid metabolism</keyword>
<dbReference type="NCBIfam" id="TIGR03150">
    <property type="entry name" value="fabF"/>
    <property type="match status" value="1"/>
</dbReference>
<dbReference type="Pfam" id="PF02801">
    <property type="entry name" value="Ketoacyl-synt_C"/>
    <property type="match status" value="1"/>
</dbReference>
<dbReference type="InterPro" id="IPR017568">
    <property type="entry name" value="3-oxoacyl-ACP_synth-2"/>
</dbReference>
<dbReference type="InterPro" id="IPR020841">
    <property type="entry name" value="PKS_Beta-ketoAc_synthase_dom"/>
</dbReference>
<evidence type="ECO:0000256" key="12">
    <source>
        <dbReference type="ARBA" id="ARBA00047318"/>
    </source>
</evidence>
<dbReference type="NCBIfam" id="NF005589">
    <property type="entry name" value="PRK07314.1"/>
    <property type="match status" value="1"/>
</dbReference>
<comment type="pathway">
    <text evidence="1 14">Lipid metabolism; fatty acid biosynthesis.</text>
</comment>
<dbReference type="InterPro" id="IPR016039">
    <property type="entry name" value="Thiolase-like"/>
</dbReference>
<evidence type="ECO:0000256" key="7">
    <source>
        <dbReference type="ARBA" id="ARBA00022832"/>
    </source>
</evidence>
<comment type="function">
    <text evidence="11 14">Involved in the type II fatty acid elongation cycle. Catalyzes the elongation of a wide range of acyl-ACP by the addition of two carbons from malonyl-ACP to an acyl acceptor. Can efficiently catalyze the conversion of palmitoleoyl-ACP (cis-hexadec-9-enoyl-ACP) to cis-vaccenoyl-ACP (cis-octadec-11-enoyl-ACP), an essential step in the thermal regulation of fatty acid composition.</text>
</comment>
<evidence type="ECO:0000256" key="15">
    <source>
        <dbReference type="RuleBase" id="RU003694"/>
    </source>
</evidence>
<dbReference type="EC" id="2.3.1.179" evidence="3 14"/>
<keyword evidence="5 14" id="KW-0444">Lipid biosynthesis</keyword>
<dbReference type="InterPro" id="IPR014030">
    <property type="entry name" value="Ketoacyl_synth_N"/>
</dbReference>
<dbReference type="InterPro" id="IPR014031">
    <property type="entry name" value="Ketoacyl_synth_C"/>
</dbReference>
<dbReference type="InterPro" id="IPR018201">
    <property type="entry name" value="Ketoacyl_synth_AS"/>
</dbReference>
<evidence type="ECO:0000259" key="16">
    <source>
        <dbReference type="PROSITE" id="PS52004"/>
    </source>
</evidence>
<evidence type="ECO:0000256" key="1">
    <source>
        <dbReference type="ARBA" id="ARBA00005194"/>
    </source>
</evidence>
<evidence type="ECO:0000256" key="11">
    <source>
        <dbReference type="ARBA" id="ARBA00024006"/>
    </source>
</evidence>
<dbReference type="CDD" id="cd00834">
    <property type="entry name" value="KAS_I_II"/>
    <property type="match status" value="1"/>
</dbReference>
<evidence type="ECO:0000256" key="3">
    <source>
        <dbReference type="ARBA" id="ARBA00012356"/>
    </source>
</evidence>
<comment type="catalytic activity">
    <reaction evidence="13 14">
        <text>a fatty acyl-[ACP] + malonyl-[ACP] + H(+) = a 3-oxoacyl-[ACP] + holo-[ACP] + CO2</text>
        <dbReference type="Rhea" id="RHEA:22836"/>
        <dbReference type="Rhea" id="RHEA-COMP:9623"/>
        <dbReference type="Rhea" id="RHEA-COMP:9685"/>
        <dbReference type="Rhea" id="RHEA-COMP:9916"/>
        <dbReference type="Rhea" id="RHEA-COMP:14125"/>
        <dbReference type="ChEBI" id="CHEBI:15378"/>
        <dbReference type="ChEBI" id="CHEBI:16526"/>
        <dbReference type="ChEBI" id="CHEBI:64479"/>
        <dbReference type="ChEBI" id="CHEBI:78449"/>
        <dbReference type="ChEBI" id="CHEBI:78776"/>
        <dbReference type="ChEBI" id="CHEBI:138651"/>
    </reaction>
</comment>
<dbReference type="Pfam" id="PF00109">
    <property type="entry name" value="ketoacyl-synt"/>
    <property type="match status" value="1"/>
</dbReference>
<evidence type="ECO:0000256" key="13">
    <source>
        <dbReference type="ARBA" id="ARBA00047659"/>
    </source>
</evidence>
<evidence type="ECO:0000256" key="10">
    <source>
        <dbReference type="ARBA" id="ARBA00023315"/>
    </source>
</evidence>
<sequence>MKQRVVITGMGVVTALGQDLNTLWSNLMAGKSGVSIIEAFDVSDYPTKIAASVKDFNPEDYMDRKDARKTDRFVQFAVAAGTMAMKDSGIEIGTNAEAERVGVSIGSGIGGLGTWEDQHNILLEKGPKRVSPFFIPMMIANMGSGQLSITLGAKGPNTTPVTACATGSHAIGDSFRMIQRGDADVMVCGGAEATIRPTGMAGFCSMRAMSTRNDEPEKASRPFDVDRDGFVMGEGAGVLILESLEHAQKRGAHIYAEVIGYGLSGDAHHMTEPDPDGAARCMKMAIRDADISPDQVDYINAHGTSTPVGDKSETEAVKKALGDHAYKVAVSSTKSMTGHLLGAAGGVEAVICGLALQNQIIPPTINLDNQDPACDLDYVPNEPRKAKLDIVMSNSFGFGGHNATVVLKKYEA</sequence>
<dbReference type="PANTHER" id="PTHR11712:SF336">
    <property type="entry name" value="3-OXOACYL-[ACYL-CARRIER-PROTEIN] SYNTHASE, MITOCHONDRIAL"/>
    <property type="match status" value="1"/>
</dbReference>
<dbReference type="GO" id="GO:0004315">
    <property type="term" value="F:3-oxoacyl-[acyl-carrier-protein] synthase activity"/>
    <property type="evidence" value="ECO:0007669"/>
    <property type="project" value="UniProtKB-EC"/>
</dbReference>
<keyword evidence="10 14" id="KW-0012">Acyltransferase</keyword>
<comment type="caution">
    <text evidence="17">The sequence shown here is derived from an EMBL/GenBank/DDBJ whole genome shotgun (WGS) entry which is preliminary data.</text>
</comment>
<dbReference type="RefSeq" id="WP_305755172.1">
    <property type="nucleotide sequence ID" value="NZ_JAPCKK010000016.1"/>
</dbReference>
<dbReference type="SMART" id="SM00825">
    <property type="entry name" value="PKS_KS"/>
    <property type="match status" value="1"/>
</dbReference>
<accession>A0ABT9FS59</accession>
<evidence type="ECO:0000313" key="18">
    <source>
        <dbReference type="Proteomes" id="UP001241848"/>
    </source>
</evidence>
<comment type="catalytic activity">
    <reaction evidence="12 14">
        <text>(9Z)-hexadecenoyl-[ACP] + malonyl-[ACP] + H(+) = 3-oxo-(11Z)-octadecenoyl-[ACP] + holo-[ACP] + CO2</text>
        <dbReference type="Rhea" id="RHEA:55040"/>
        <dbReference type="Rhea" id="RHEA-COMP:9623"/>
        <dbReference type="Rhea" id="RHEA-COMP:9685"/>
        <dbReference type="Rhea" id="RHEA-COMP:10800"/>
        <dbReference type="Rhea" id="RHEA-COMP:14074"/>
        <dbReference type="ChEBI" id="CHEBI:15378"/>
        <dbReference type="ChEBI" id="CHEBI:16526"/>
        <dbReference type="ChEBI" id="CHEBI:64479"/>
        <dbReference type="ChEBI" id="CHEBI:78449"/>
        <dbReference type="ChEBI" id="CHEBI:83989"/>
        <dbReference type="ChEBI" id="CHEBI:138538"/>
        <dbReference type="EC" id="2.3.1.179"/>
    </reaction>
</comment>
<evidence type="ECO:0000256" key="2">
    <source>
        <dbReference type="ARBA" id="ARBA00008467"/>
    </source>
</evidence>
<gene>
    <name evidence="17" type="primary">fabF</name>
    <name evidence="17" type="ORF">OIN60_12425</name>
</gene>
<feature type="domain" description="Ketosynthase family 3 (KS3)" evidence="16">
    <location>
        <begin position="2"/>
        <end position="409"/>
    </location>
</feature>
<evidence type="ECO:0000256" key="6">
    <source>
        <dbReference type="ARBA" id="ARBA00022679"/>
    </source>
</evidence>
<dbReference type="SUPFAM" id="SSF53901">
    <property type="entry name" value="Thiolase-like"/>
    <property type="match status" value="2"/>
</dbReference>
<dbReference type="Proteomes" id="UP001241848">
    <property type="component" value="Unassembled WGS sequence"/>
</dbReference>
<dbReference type="PROSITE" id="PS00606">
    <property type="entry name" value="KS3_1"/>
    <property type="match status" value="1"/>
</dbReference>
<evidence type="ECO:0000313" key="17">
    <source>
        <dbReference type="EMBL" id="MDP4097578.1"/>
    </source>
</evidence>
<evidence type="ECO:0000256" key="8">
    <source>
        <dbReference type="ARBA" id="ARBA00023098"/>
    </source>
</evidence>
<evidence type="ECO:0000256" key="5">
    <source>
        <dbReference type="ARBA" id="ARBA00022516"/>
    </source>
</evidence>
<dbReference type="PIRSF" id="PIRSF000447">
    <property type="entry name" value="KAS_II"/>
    <property type="match status" value="1"/>
</dbReference>
<name>A0ABT9FS59_9BACL</name>
<dbReference type="Gene3D" id="3.40.47.10">
    <property type="match status" value="1"/>
</dbReference>
<dbReference type="InterPro" id="IPR000794">
    <property type="entry name" value="Beta-ketoacyl_synthase"/>
</dbReference>
<reference evidence="17 18" key="1">
    <citation type="submission" date="2022-10" db="EMBL/GenBank/DDBJ databases">
        <title>Paenibacillus description and whole genome data of maize root bacterial community.</title>
        <authorList>
            <person name="Marton D."/>
            <person name="Farkas M."/>
            <person name="Cserhati M."/>
        </authorList>
    </citation>
    <scope>NUCLEOTIDE SEQUENCE [LARGE SCALE GENOMIC DNA]</scope>
    <source>
        <strain evidence="17 18">P96</strain>
    </source>
</reference>
<dbReference type="PANTHER" id="PTHR11712">
    <property type="entry name" value="POLYKETIDE SYNTHASE-RELATED"/>
    <property type="match status" value="1"/>
</dbReference>
<keyword evidence="6 14" id="KW-0808">Transferase</keyword>
<evidence type="ECO:0000256" key="14">
    <source>
        <dbReference type="PIRNR" id="PIRNR000447"/>
    </source>
</evidence>
<keyword evidence="7" id="KW-0276">Fatty acid metabolism</keyword>
<proteinExistence type="inferred from homology"/>